<feature type="transmembrane region" description="Helical" evidence="1">
    <location>
        <begin position="375"/>
        <end position="392"/>
    </location>
</feature>
<dbReference type="GO" id="GO:0016020">
    <property type="term" value="C:membrane"/>
    <property type="evidence" value="ECO:0007669"/>
    <property type="project" value="InterPro"/>
</dbReference>
<dbReference type="EMBL" id="QNRH01000001">
    <property type="protein sequence ID" value="RBO98486.1"/>
    <property type="molecule type" value="Genomic_DNA"/>
</dbReference>
<organism evidence="2 3">
    <name type="scientific">Pseudochrobactrum asaccharolyticum</name>
    <dbReference type="NCBI Taxonomy" id="354351"/>
    <lineage>
        <taxon>Bacteria</taxon>
        <taxon>Pseudomonadati</taxon>
        <taxon>Pseudomonadota</taxon>
        <taxon>Alphaproteobacteria</taxon>
        <taxon>Hyphomicrobiales</taxon>
        <taxon>Brucellaceae</taxon>
        <taxon>Pseudochrobactrum</taxon>
    </lineage>
</organism>
<comment type="caution">
    <text evidence="2">The sequence shown here is derived from an EMBL/GenBank/DDBJ whole genome shotgun (WGS) entry which is preliminary data.</text>
</comment>
<feature type="transmembrane region" description="Helical" evidence="1">
    <location>
        <begin position="312"/>
        <end position="336"/>
    </location>
</feature>
<proteinExistence type="predicted"/>
<keyword evidence="3" id="KW-1185">Reference proteome</keyword>
<reference evidence="2 3" key="1">
    <citation type="submission" date="2018-06" db="EMBL/GenBank/DDBJ databases">
        <title>Genomic Encyclopedia of Type Strains, Phase IV (KMG-IV): sequencing the most valuable type-strain genomes for metagenomic binning, comparative biology and taxonomic classification.</title>
        <authorList>
            <person name="Goeker M."/>
        </authorList>
    </citation>
    <scope>NUCLEOTIDE SEQUENCE [LARGE SCALE GENOMIC DNA]</scope>
    <source>
        <strain evidence="2 3">DSM 25619</strain>
    </source>
</reference>
<feature type="transmembrane region" description="Helical" evidence="1">
    <location>
        <begin position="259"/>
        <end position="278"/>
    </location>
</feature>
<feature type="transmembrane region" description="Helical" evidence="1">
    <location>
        <begin position="20"/>
        <end position="42"/>
    </location>
</feature>
<keyword evidence="1" id="KW-0472">Membrane</keyword>
<dbReference type="OrthoDB" id="7157734at2"/>
<dbReference type="NCBIfam" id="TIGR03082">
    <property type="entry name" value="Gneg_AbrB_dup"/>
    <property type="match status" value="1"/>
</dbReference>
<evidence type="ECO:0000313" key="3">
    <source>
        <dbReference type="Proteomes" id="UP000252893"/>
    </source>
</evidence>
<keyword evidence="1" id="KW-0812">Transmembrane</keyword>
<evidence type="ECO:0000313" key="2">
    <source>
        <dbReference type="EMBL" id="RBO98486.1"/>
    </source>
</evidence>
<evidence type="ECO:0000256" key="1">
    <source>
        <dbReference type="SAM" id="Phobius"/>
    </source>
</evidence>
<dbReference type="Proteomes" id="UP000252893">
    <property type="component" value="Unassembled WGS sequence"/>
</dbReference>
<feature type="transmembrane region" description="Helical" evidence="1">
    <location>
        <begin position="84"/>
        <end position="106"/>
    </location>
</feature>
<dbReference type="PANTHER" id="PTHR38457">
    <property type="entry name" value="REGULATOR ABRB-RELATED"/>
    <property type="match status" value="1"/>
</dbReference>
<name>A0A366E7Z0_9HYPH</name>
<dbReference type="PANTHER" id="PTHR38457:SF1">
    <property type="entry name" value="REGULATOR ABRB-RELATED"/>
    <property type="match status" value="1"/>
</dbReference>
<keyword evidence="1" id="KW-1133">Transmembrane helix</keyword>
<evidence type="ECO:0008006" key="4">
    <source>
        <dbReference type="Google" id="ProtNLM"/>
    </source>
</evidence>
<feature type="transmembrane region" description="Helical" evidence="1">
    <location>
        <begin position="54"/>
        <end position="78"/>
    </location>
</feature>
<dbReference type="PIRSF" id="PIRSF038991">
    <property type="entry name" value="Protein_AbrB"/>
    <property type="match status" value="1"/>
</dbReference>
<gene>
    <name evidence="2" type="ORF">DFR47_10182</name>
</gene>
<feature type="transmembrane region" description="Helical" evidence="1">
    <location>
        <begin position="236"/>
        <end position="252"/>
    </location>
</feature>
<feature type="transmembrane region" description="Helical" evidence="1">
    <location>
        <begin position="139"/>
        <end position="161"/>
    </location>
</feature>
<accession>A0A366E7Z0</accession>
<dbReference type="AlphaFoldDB" id="A0A366E7Z0"/>
<dbReference type="InterPro" id="IPR017516">
    <property type="entry name" value="AbrB_dup"/>
</dbReference>
<feature type="transmembrane region" description="Helical" evidence="1">
    <location>
        <begin position="342"/>
        <end position="363"/>
    </location>
</feature>
<protein>
    <recommendedName>
        <fullName evidence="4">AbrB family transcriptional regulator</fullName>
    </recommendedName>
</protein>
<dbReference type="InterPro" id="IPR007820">
    <property type="entry name" value="AbrB_fam"/>
</dbReference>
<dbReference type="Pfam" id="PF05145">
    <property type="entry name" value="AbrB"/>
    <property type="match status" value="1"/>
</dbReference>
<sequence>MMPGFIFGGVFCGKEKVRRFTLLALWLKCGNGCLYIRFIWLFQNKNNHMPRPLLLKNIIALFLTFLIAGGGAGVAWFIGLPIPFLLGSMCTVMIASLSGVHIYLPVWLRNLVFIMLGVQAGSGVRPETLNQIGEWPLSFMLLFVMLVSVTGFTFMLLRYVFRWDAQTAFFSSLPGALSFVMAAASETRADLIRISMIQTVRLLLLIGLLAPVLNVLGQSAPHVDLTELAAADPQEWLWLFMAGAAGALLGHYSRLPGGMMLGALLASALVYVTGFVTVRVPPELADFGMVILGVLIGSRVNKQHRGIIVELLPVALMAFLVGAASAGAVCALAWLVTGLHPAQIALAFAPGALEALTVIAFSLGVDPAYVASHHVVRFMLIALVVPFLAKSLRRMDEKQTAAQAET</sequence>
<dbReference type="GO" id="GO:0010468">
    <property type="term" value="P:regulation of gene expression"/>
    <property type="evidence" value="ECO:0007669"/>
    <property type="project" value="InterPro"/>
</dbReference>
<feature type="transmembrane region" description="Helical" evidence="1">
    <location>
        <begin position="196"/>
        <end position="216"/>
    </location>
</feature>